<organism evidence="1 2">
    <name type="scientific">Mediterraneibacter gnavus</name>
    <name type="common">Ruminococcus gnavus</name>
    <dbReference type="NCBI Taxonomy" id="33038"/>
    <lineage>
        <taxon>Bacteria</taxon>
        <taxon>Bacillati</taxon>
        <taxon>Bacillota</taxon>
        <taxon>Clostridia</taxon>
        <taxon>Lachnospirales</taxon>
        <taxon>Lachnospiraceae</taxon>
        <taxon>Mediterraneibacter</taxon>
    </lineage>
</organism>
<accession>A0A2N5NL08</accession>
<dbReference type="PANTHER" id="PTHR36039:SF2">
    <property type="entry name" value="RNA LIGASE_CYCLIC NUCLEOTIDE PHOSPHODIESTERASE FAMILY PROTEIN"/>
    <property type="match status" value="1"/>
</dbReference>
<proteinExistence type="predicted"/>
<protein>
    <recommendedName>
        <fullName evidence="3">2'-5' RNA ligase family protein</fullName>
    </recommendedName>
</protein>
<comment type="caution">
    <text evidence="1">The sequence shown here is derived from an EMBL/GenBank/DDBJ whole genome shotgun (WGS) entry which is preliminary data.</text>
</comment>
<reference evidence="1 2" key="1">
    <citation type="journal article" date="2017" name="Genome Med.">
        <title>A novel Ruminococcus gnavus clade enriched in inflammatory bowel disease patients.</title>
        <authorList>
            <person name="Hall A.B."/>
            <person name="Yassour M."/>
            <person name="Sauk J."/>
            <person name="Garner A."/>
            <person name="Jiang X."/>
            <person name="Arthur T."/>
            <person name="Lagoudas G.K."/>
            <person name="Vatanen T."/>
            <person name="Fornelos N."/>
            <person name="Wilson R."/>
            <person name="Bertha M."/>
            <person name="Cohen M."/>
            <person name="Garber J."/>
            <person name="Khalili H."/>
            <person name="Gevers D."/>
            <person name="Ananthakrishnan A.N."/>
            <person name="Kugathasan S."/>
            <person name="Lander E.S."/>
            <person name="Blainey P."/>
            <person name="Vlamakis H."/>
            <person name="Xavier R.J."/>
            <person name="Huttenhower C."/>
        </authorList>
    </citation>
    <scope>NUCLEOTIDE SEQUENCE [LARGE SCALE GENOMIC DNA]</scope>
    <source>
        <strain evidence="1 2">RJX1118</strain>
    </source>
</reference>
<dbReference type="Gene3D" id="3.90.1140.10">
    <property type="entry name" value="Cyclic phosphodiesterase"/>
    <property type="match status" value="1"/>
</dbReference>
<evidence type="ECO:0000313" key="2">
    <source>
        <dbReference type="Proteomes" id="UP000234849"/>
    </source>
</evidence>
<dbReference type="PANTHER" id="PTHR36039">
    <property type="match status" value="1"/>
</dbReference>
<dbReference type="Proteomes" id="UP000234849">
    <property type="component" value="Unassembled WGS sequence"/>
</dbReference>
<dbReference type="AlphaFoldDB" id="A0A2N5NL08"/>
<gene>
    <name evidence="1" type="ORF">CDL18_03145</name>
</gene>
<name>A0A2N5NL08_MEDGN</name>
<dbReference type="RefSeq" id="WP_101879185.1">
    <property type="nucleotide sequence ID" value="NZ_NIHM01000003.1"/>
</dbReference>
<dbReference type="EMBL" id="NIHM01000003">
    <property type="protein sequence ID" value="PLT57205.1"/>
    <property type="molecule type" value="Genomic_DNA"/>
</dbReference>
<dbReference type="SUPFAM" id="SSF55144">
    <property type="entry name" value="LigT-like"/>
    <property type="match status" value="1"/>
</dbReference>
<dbReference type="InterPro" id="IPR009097">
    <property type="entry name" value="Cyclic_Pdiesterase"/>
</dbReference>
<dbReference type="Pfam" id="PF13563">
    <property type="entry name" value="2_5_RNA_ligase2"/>
    <property type="match status" value="1"/>
</dbReference>
<evidence type="ECO:0000313" key="1">
    <source>
        <dbReference type="EMBL" id="PLT57205.1"/>
    </source>
</evidence>
<evidence type="ECO:0008006" key="3">
    <source>
        <dbReference type="Google" id="ProtNLM"/>
    </source>
</evidence>
<sequence length="173" mass="20161">MYLVSIYFDEKTTSRIQGYITQVAKRSGNPFMIEKNVPPHLTISAFETRSEDQVISLFEETRDMFQSGEIIWCSVGAFFPNVLYLSPVLNTYLQELSEKVYKELLRIADVKVHKCYRPMQWVPHATIGKKLSKEEMLAAFQVLQEQFGVFSSRVVRIGFAKTNPYEELWNFEL</sequence>